<accession>A0A9P6EHJ0</accession>
<name>A0A9P6EHJ0_9AGAR</name>
<comment type="caution">
    <text evidence="1">The sequence shown here is derived from an EMBL/GenBank/DDBJ whole genome shotgun (WGS) entry which is preliminary data.</text>
</comment>
<keyword evidence="2" id="KW-1185">Reference proteome</keyword>
<dbReference type="Proteomes" id="UP000807306">
    <property type="component" value="Unassembled WGS sequence"/>
</dbReference>
<reference evidence="1" key="1">
    <citation type="submission" date="2020-11" db="EMBL/GenBank/DDBJ databases">
        <authorList>
            <consortium name="DOE Joint Genome Institute"/>
            <person name="Ahrendt S."/>
            <person name="Riley R."/>
            <person name="Andreopoulos W."/>
            <person name="Labutti K."/>
            <person name="Pangilinan J."/>
            <person name="Ruiz-Duenas F.J."/>
            <person name="Barrasa J.M."/>
            <person name="Sanchez-Garcia M."/>
            <person name="Camarero S."/>
            <person name="Miyauchi S."/>
            <person name="Serrano A."/>
            <person name="Linde D."/>
            <person name="Babiker R."/>
            <person name="Drula E."/>
            <person name="Ayuso-Fernandez I."/>
            <person name="Pacheco R."/>
            <person name="Padilla G."/>
            <person name="Ferreira P."/>
            <person name="Barriuso J."/>
            <person name="Kellner H."/>
            <person name="Castanera R."/>
            <person name="Alfaro M."/>
            <person name="Ramirez L."/>
            <person name="Pisabarro A.G."/>
            <person name="Kuo A."/>
            <person name="Tritt A."/>
            <person name="Lipzen A."/>
            <person name="He G."/>
            <person name="Yan M."/>
            <person name="Ng V."/>
            <person name="Cullen D."/>
            <person name="Martin F."/>
            <person name="Rosso M.-N."/>
            <person name="Henrissat B."/>
            <person name="Hibbett D."/>
            <person name="Martinez A.T."/>
            <person name="Grigoriev I.V."/>
        </authorList>
    </citation>
    <scope>NUCLEOTIDE SEQUENCE</scope>
    <source>
        <strain evidence="1">CBS 506.95</strain>
    </source>
</reference>
<organism evidence="1 2">
    <name type="scientific">Crepidotus variabilis</name>
    <dbReference type="NCBI Taxonomy" id="179855"/>
    <lineage>
        <taxon>Eukaryota</taxon>
        <taxon>Fungi</taxon>
        <taxon>Dikarya</taxon>
        <taxon>Basidiomycota</taxon>
        <taxon>Agaricomycotina</taxon>
        <taxon>Agaricomycetes</taxon>
        <taxon>Agaricomycetidae</taxon>
        <taxon>Agaricales</taxon>
        <taxon>Agaricineae</taxon>
        <taxon>Crepidotaceae</taxon>
        <taxon>Crepidotus</taxon>
    </lineage>
</organism>
<dbReference type="EMBL" id="MU157844">
    <property type="protein sequence ID" value="KAF9529763.1"/>
    <property type="molecule type" value="Genomic_DNA"/>
</dbReference>
<sequence>MSAPTSSPTNISEATKELQDALNGFMTLSDTKILEDEAVPIQQRSDVTKNATDKVLEAINKLEPILKDIDVNNSDNKSNKLQDAQIALKNAKTQFTGLDAVLKNIKEDNGNSSTKNEANSFDFGGLLKKVTYKCLANPSLQLLPGVLYDVAKETF</sequence>
<gene>
    <name evidence="1" type="ORF">CPB83DRAFT_905873</name>
</gene>
<evidence type="ECO:0000313" key="2">
    <source>
        <dbReference type="Proteomes" id="UP000807306"/>
    </source>
</evidence>
<proteinExistence type="predicted"/>
<dbReference type="AlphaFoldDB" id="A0A9P6EHJ0"/>
<protein>
    <submittedName>
        <fullName evidence="1">Uncharacterized protein</fullName>
    </submittedName>
</protein>
<evidence type="ECO:0000313" key="1">
    <source>
        <dbReference type="EMBL" id="KAF9529763.1"/>
    </source>
</evidence>